<dbReference type="AlphaFoldDB" id="A0A4P7P1H6"/>
<dbReference type="GO" id="GO:0015689">
    <property type="term" value="P:molybdate ion transport"/>
    <property type="evidence" value="ECO:0007669"/>
    <property type="project" value="InterPro"/>
</dbReference>
<keyword evidence="2 4" id="KW-0479">Metal-binding</keyword>
<gene>
    <name evidence="6" type="primary">modA</name>
    <name evidence="6" type="ORF">GHNINEIG_02036</name>
</gene>
<evidence type="ECO:0000256" key="1">
    <source>
        <dbReference type="ARBA" id="ARBA00009175"/>
    </source>
</evidence>
<accession>A0A4P7P1H6</accession>
<dbReference type="GO" id="GO:0030973">
    <property type="term" value="F:molybdate ion binding"/>
    <property type="evidence" value="ECO:0007669"/>
    <property type="project" value="InterPro"/>
</dbReference>
<organism evidence="6 7">
    <name type="scientific">Hydrogenovibrio crunogenus</name>
    <dbReference type="NCBI Taxonomy" id="39765"/>
    <lineage>
        <taxon>Bacteria</taxon>
        <taxon>Pseudomonadati</taxon>
        <taxon>Pseudomonadota</taxon>
        <taxon>Gammaproteobacteria</taxon>
        <taxon>Thiotrichales</taxon>
        <taxon>Piscirickettsiaceae</taxon>
        <taxon>Hydrogenovibrio</taxon>
    </lineage>
</organism>
<dbReference type="NCBIfam" id="TIGR01256">
    <property type="entry name" value="modA"/>
    <property type="match status" value="1"/>
</dbReference>
<keyword evidence="4" id="KW-0500">Molybdenum</keyword>
<evidence type="ECO:0000256" key="4">
    <source>
        <dbReference type="PIRSR" id="PIRSR004846-1"/>
    </source>
</evidence>
<reference evidence="6 7" key="1">
    <citation type="submission" date="2018-08" db="EMBL/GenBank/DDBJ databases">
        <title>Horizontal acquisition of hydrogen conversion ability and other habitat adaptations in Hydrogenovibrio crunogenus strains.</title>
        <authorList>
            <person name="Gonnella G."/>
            <person name="Adam N."/>
            <person name="Perner M."/>
        </authorList>
    </citation>
    <scope>NUCLEOTIDE SEQUENCE [LARGE SCALE GENOMIC DNA]</scope>
    <source>
        <strain evidence="6 7">SP-41</strain>
    </source>
</reference>
<evidence type="ECO:0000256" key="5">
    <source>
        <dbReference type="SAM" id="SignalP"/>
    </source>
</evidence>
<evidence type="ECO:0000313" key="6">
    <source>
        <dbReference type="EMBL" id="QBZ83967.1"/>
    </source>
</evidence>
<comment type="similarity">
    <text evidence="1">Belongs to the bacterial solute-binding protein ModA family.</text>
</comment>
<dbReference type="RefSeq" id="WP_223260877.1">
    <property type="nucleotide sequence ID" value="NZ_CP032096.1"/>
</dbReference>
<dbReference type="SUPFAM" id="SSF53850">
    <property type="entry name" value="Periplasmic binding protein-like II"/>
    <property type="match status" value="1"/>
</dbReference>
<dbReference type="Proteomes" id="UP000296201">
    <property type="component" value="Chromosome"/>
</dbReference>
<sequence length="255" mass="28257" precursor="true">MKMKNWVRLWCVAISVSFSTVVFAESATIAVAANFTKTIEVIGEAFEKESGHRVKFSFGPTGKLYAQIKNGAPFDAFFGADERRPKKTIEQGIGLRNSYFVYAQGQIVLYSSQYPVDRQPIEVLESADFRHLAVANPKTAPYGERAVAYLKKKGLYDHVKSRIVNGESIAHAFQYVVTHNAPIGFVAMSQVVDPGSPVYRKGAYWVVPASDYAPINQGAVILKRGEKNAAVQAFMDFMKTPKAIAIMNRFGYNVP</sequence>
<dbReference type="InterPro" id="IPR050682">
    <property type="entry name" value="ModA/WtpA"/>
</dbReference>
<dbReference type="PANTHER" id="PTHR30632">
    <property type="entry name" value="MOLYBDATE-BINDING PERIPLASMIC PROTEIN"/>
    <property type="match status" value="1"/>
</dbReference>
<dbReference type="EMBL" id="CP032096">
    <property type="protein sequence ID" value="QBZ83967.1"/>
    <property type="molecule type" value="Genomic_DNA"/>
</dbReference>
<feature type="binding site" evidence="4">
    <location>
        <position position="169"/>
    </location>
    <ligand>
        <name>molybdate</name>
        <dbReference type="ChEBI" id="CHEBI:36264"/>
    </ligand>
</feature>
<feature type="binding site" evidence="4">
    <location>
        <position position="61"/>
    </location>
    <ligand>
        <name>molybdate</name>
        <dbReference type="ChEBI" id="CHEBI:36264"/>
    </ligand>
</feature>
<keyword evidence="3 5" id="KW-0732">Signal</keyword>
<feature type="chain" id="PRO_5020871603" evidence="5">
    <location>
        <begin position="25"/>
        <end position="255"/>
    </location>
</feature>
<dbReference type="InterPro" id="IPR005950">
    <property type="entry name" value="ModA"/>
</dbReference>
<evidence type="ECO:0000256" key="3">
    <source>
        <dbReference type="ARBA" id="ARBA00022729"/>
    </source>
</evidence>
<dbReference type="InterPro" id="IPR044084">
    <property type="entry name" value="AvModA-like_subst-bd"/>
</dbReference>
<dbReference type="Gene3D" id="3.40.190.10">
    <property type="entry name" value="Periplasmic binding protein-like II"/>
    <property type="match status" value="2"/>
</dbReference>
<dbReference type="CDD" id="cd13539">
    <property type="entry name" value="PBP2_AvModA"/>
    <property type="match status" value="1"/>
</dbReference>
<keyword evidence="7" id="KW-1185">Reference proteome</keyword>
<proteinExistence type="inferred from homology"/>
<feature type="signal peptide" evidence="5">
    <location>
        <begin position="1"/>
        <end position="24"/>
    </location>
</feature>
<protein>
    <submittedName>
        <fullName evidence="6">Molybdate-binding periplasmic protein</fullName>
    </submittedName>
</protein>
<evidence type="ECO:0000256" key="2">
    <source>
        <dbReference type="ARBA" id="ARBA00022723"/>
    </source>
</evidence>
<evidence type="ECO:0000313" key="7">
    <source>
        <dbReference type="Proteomes" id="UP000296201"/>
    </source>
</evidence>
<dbReference type="GO" id="GO:0046872">
    <property type="term" value="F:metal ion binding"/>
    <property type="evidence" value="ECO:0007669"/>
    <property type="project" value="UniProtKB-KW"/>
</dbReference>
<dbReference type="Pfam" id="PF13531">
    <property type="entry name" value="SBP_bac_11"/>
    <property type="match status" value="1"/>
</dbReference>
<name>A0A4P7P1H6_9GAMM</name>
<dbReference type="PIRSF" id="PIRSF004846">
    <property type="entry name" value="ModA"/>
    <property type="match status" value="1"/>
</dbReference>
<dbReference type="PANTHER" id="PTHR30632:SF14">
    <property type="entry name" value="TUNGSTATE_MOLYBDATE_CHROMATE-BINDING PROTEIN MODA"/>
    <property type="match status" value="1"/>
</dbReference>